<keyword evidence="2" id="KW-0378">Hydrolase</keyword>
<dbReference type="SFLD" id="SFLDS00003">
    <property type="entry name" value="Haloacid_Dehalogenase"/>
    <property type="match status" value="1"/>
</dbReference>
<name>A0A4R3Z4F7_9GAMM</name>
<dbReference type="Gene3D" id="3.30.980.20">
    <property type="entry name" value="Putative mannosyl-3-phosphoglycerate phosphatase, domain 2"/>
    <property type="match status" value="1"/>
</dbReference>
<dbReference type="InterPro" id="IPR006381">
    <property type="entry name" value="HAD-SF-IIB-MPGP"/>
</dbReference>
<accession>A0A4R3Z4F7</accession>
<evidence type="ECO:0000313" key="4">
    <source>
        <dbReference type="EMBL" id="TCW00067.1"/>
    </source>
</evidence>
<dbReference type="PANTHER" id="PTHR10000:SF8">
    <property type="entry name" value="HAD SUPERFAMILY HYDROLASE-LIKE, TYPE 3"/>
    <property type="match status" value="1"/>
</dbReference>
<evidence type="ECO:0000313" key="5">
    <source>
        <dbReference type="Proteomes" id="UP000295719"/>
    </source>
</evidence>
<dbReference type="Pfam" id="PF08282">
    <property type="entry name" value="Hydrolase_3"/>
    <property type="match status" value="1"/>
</dbReference>
<dbReference type="RefSeq" id="WP_131863583.1">
    <property type="nucleotide sequence ID" value="NZ_SMCR01000001.1"/>
</dbReference>
<sequence length="271" mass="30052">MPHITDPLLIVTDLDGSLLDHHTYSWQPAADWLALLRQNTIPVVICSSKTAAEIQVLQKSLALEGLPFIAENGAVLHLDVQQHSDSPALSSQVLGKDYSTIRQAMEQLRSLKGYKFFGFGDVSEKEIIEWTGLSASDALLAKQREASEAFIWRDTDERLAEFATDLALDDLTITQGGRFYHVMSAGSGKGPAIKWLLDKYRQLDGREWKTIGLGDGPNDVSMLEAVDYAVVIRGYSNIPVELSPLQHYVYRTQSYGPEGWSEGLSHFITAV</sequence>
<reference evidence="4 5" key="1">
    <citation type="submission" date="2019-03" db="EMBL/GenBank/DDBJ databases">
        <title>Genomic Encyclopedia of Type Strains, Phase IV (KMG-IV): sequencing the most valuable type-strain genomes for metagenomic binning, comparative biology and taxonomic classification.</title>
        <authorList>
            <person name="Goeker M."/>
        </authorList>
    </citation>
    <scope>NUCLEOTIDE SEQUENCE [LARGE SCALE GENOMIC DNA]</scope>
    <source>
        <strain evidence="4 5">DSM 19580</strain>
    </source>
</reference>
<keyword evidence="5" id="KW-1185">Reference proteome</keyword>
<dbReference type="CDD" id="cd07507">
    <property type="entry name" value="HAD_Pase"/>
    <property type="match status" value="1"/>
</dbReference>
<dbReference type="SFLD" id="SFLDG01140">
    <property type="entry name" value="C2.B:_Phosphomannomutase_and_P"/>
    <property type="match status" value="1"/>
</dbReference>
<dbReference type="Gene3D" id="3.40.50.1000">
    <property type="entry name" value="HAD superfamily/HAD-like"/>
    <property type="match status" value="1"/>
</dbReference>
<keyword evidence="1" id="KW-0479">Metal-binding</keyword>
<dbReference type="NCBIfam" id="TIGR01486">
    <property type="entry name" value="HAD-SF-IIB-MPGP"/>
    <property type="match status" value="1"/>
</dbReference>
<gene>
    <name evidence="4" type="ORF">EDC52_101411</name>
</gene>
<dbReference type="OrthoDB" id="193379at2"/>
<evidence type="ECO:0000256" key="3">
    <source>
        <dbReference type="ARBA" id="ARBA00022842"/>
    </source>
</evidence>
<dbReference type="SUPFAM" id="SSF56784">
    <property type="entry name" value="HAD-like"/>
    <property type="match status" value="1"/>
</dbReference>
<dbReference type="Proteomes" id="UP000295719">
    <property type="component" value="Unassembled WGS sequence"/>
</dbReference>
<dbReference type="GO" id="GO:0005829">
    <property type="term" value="C:cytosol"/>
    <property type="evidence" value="ECO:0007669"/>
    <property type="project" value="TreeGrafter"/>
</dbReference>
<dbReference type="InterPro" id="IPR036412">
    <property type="entry name" value="HAD-like_sf"/>
</dbReference>
<dbReference type="GO" id="GO:0051479">
    <property type="term" value="P:mannosylglycerate biosynthetic process"/>
    <property type="evidence" value="ECO:0007669"/>
    <property type="project" value="InterPro"/>
</dbReference>
<proteinExistence type="predicted"/>
<dbReference type="GO" id="GO:0000287">
    <property type="term" value="F:magnesium ion binding"/>
    <property type="evidence" value="ECO:0007669"/>
    <property type="project" value="UniProtKB-ARBA"/>
</dbReference>
<evidence type="ECO:0000256" key="1">
    <source>
        <dbReference type="ARBA" id="ARBA00022723"/>
    </source>
</evidence>
<dbReference type="EMBL" id="SMCR01000001">
    <property type="protein sequence ID" value="TCW00067.1"/>
    <property type="molecule type" value="Genomic_DNA"/>
</dbReference>
<organism evidence="4 5">
    <name type="scientific">Biostraticola tofi</name>
    <dbReference type="NCBI Taxonomy" id="466109"/>
    <lineage>
        <taxon>Bacteria</taxon>
        <taxon>Pseudomonadati</taxon>
        <taxon>Pseudomonadota</taxon>
        <taxon>Gammaproteobacteria</taxon>
        <taxon>Enterobacterales</taxon>
        <taxon>Bruguierivoracaceae</taxon>
        <taxon>Biostraticola</taxon>
    </lineage>
</organism>
<dbReference type="SFLD" id="SFLDG01142">
    <property type="entry name" value="C2.B.2:_Mannosyl-3-phosphoglyc"/>
    <property type="match status" value="1"/>
</dbReference>
<keyword evidence="3" id="KW-0460">Magnesium</keyword>
<dbReference type="NCBIfam" id="NF002976">
    <property type="entry name" value="PRK03669.1"/>
    <property type="match status" value="1"/>
</dbReference>
<dbReference type="GO" id="GO:0050531">
    <property type="term" value="F:mannosyl-3-phosphoglycerate phosphatase activity"/>
    <property type="evidence" value="ECO:0007669"/>
    <property type="project" value="InterPro"/>
</dbReference>
<protein>
    <submittedName>
        <fullName evidence="4">Mannosyl-3-phosphoglycerate phosphatase</fullName>
    </submittedName>
</protein>
<dbReference type="InterPro" id="IPR006379">
    <property type="entry name" value="HAD-SF_hydro_IIB"/>
</dbReference>
<dbReference type="NCBIfam" id="TIGR01484">
    <property type="entry name" value="HAD-SF-IIB"/>
    <property type="match status" value="1"/>
</dbReference>
<comment type="caution">
    <text evidence="4">The sequence shown here is derived from an EMBL/GenBank/DDBJ whole genome shotgun (WGS) entry which is preliminary data.</text>
</comment>
<dbReference type="PANTHER" id="PTHR10000">
    <property type="entry name" value="PHOSPHOSERINE PHOSPHATASE"/>
    <property type="match status" value="1"/>
</dbReference>
<dbReference type="InterPro" id="IPR023214">
    <property type="entry name" value="HAD_sf"/>
</dbReference>
<dbReference type="AlphaFoldDB" id="A0A4R3Z4F7"/>
<evidence type="ECO:0000256" key="2">
    <source>
        <dbReference type="ARBA" id="ARBA00022801"/>
    </source>
</evidence>